<evidence type="ECO:0008006" key="3">
    <source>
        <dbReference type="Google" id="ProtNLM"/>
    </source>
</evidence>
<sequence>MASQTTPSSPIWHSITLSDAELATGETSLENIQAGVEQFHKNGFIIIENSIPCHILDNVREQMTKDIDSSLAWPRVQFNHGVQHKNISQTPPLAAKFLHKELWANPHAIAIIENILGPRPELSFVSSNIALPGGIGRQAVHSDAYHEHLPFPFCIEVYVFLSDASAENGVTELWPGTHEGFNKKDHIPHERGWIPKSLINERAKVSPPIQPATKKGSICMRDLRLWHAGMPNFTQEPRIMMAFLYFPRWYRSFMQIKLPQECREIVESWKHVEVKAEFVDGPVDWVTYRVKMNFTQIPNRGLFESRVEVDKKSGKPENVDLEVTEENYWVPSDGETETS</sequence>
<dbReference type="SUPFAM" id="SSF51197">
    <property type="entry name" value="Clavaminate synthase-like"/>
    <property type="match status" value="1"/>
</dbReference>
<dbReference type="Gene3D" id="2.60.120.620">
    <property type="entry name" value="q2cbj1_9rhob like domain"/>
    <property type="match status" value="1"/>
</dbReference>
<dbReference type="PANTHER" id="PTHR37563">
    <property type="entry name" value="PHYTANOYL-COA DIOXYGENASE FAMILY PROTEIN (AFU_ORTHOLOGUE AFUA_2G03330)"/>
    <property type="match status" value="1"/>
</dbReference>
<organism evidence="1 2">
    <name type="scientific">Penicillium flavigenum</name>
    <dbReference type="NCBI Taxonomy" id="254877"/>
    <lineage>
        <taxon>Eukaryota</taxon>
        <taxon>Fungi</taxon>
        <taxon>Dikarya</taxon>
        <taxon>Ascomycota</taxon>
        <taxon>Pezizomycotina</taxon>
        <taxon>Eurotiomycetes</taxon>
        <taxon>Eurotiomycetidae</taxon>
        <taxon>Eurotiales</taxon>
        <taxon>Aspergillaceae</taxon>
        <taxon>Penicillium</taxon>
    </lineage>
</organism>
<dbReference type="Pfam" id="PF05721">
    <property type="entry name" value="PhyH"/>
    <property type="match status" value="1"/>
</dbReference>
<dbReference type="InterPro" id="IPR051961">
    <property type="entry name" value="Fungal_Metabolite_Diox"/>
</dbReference>
<protein>
    <recommendedName>
        <fullName evidence="3">Fe2OG dioxygenase domain-containing protein</fullName>
    </recommendedName>
</protein>
<proteinExistence type="predicted"/>
<reference evidence="2" key="1">
    <citation type="journal article" date="2017" name="Nat. Microbiol.">
        <title>Global analysis of biosynthetic gene clusters reveals vast potential of secondary metabolite production in Penicillium species.</title>
        <authorList>
            <person name="Nielsen J.C."/>
            <person name="Grijseels S."/>
            <person name="Prigent S."/>
            <person name="Ji B."/>
            <person name="Dainat J."/>
            <person name="Nielsen K.F."/>
            <person name="Frisvad J.C."/>
            <person name="Workman M."/>
            <person name="Nielsen J."/>
        </authorList>
    </citation>
    <scope>NUCLEOTIDE SEQUENCE [LARGE SCALE GENOMIC DNA]</scope>
    <source>
        <strain evidence="2">IBT 14082</strain>
    </source>
</reference>
<evidence type="ECO:0000313" key="1">
    <source>
        <dbReference type="EMBL" id="OQE16567.1"/>
    </source>
</evidence>
<dbReference type="Proteomes" id="UP000191342">
    <property type="component" value="Unassembled WGS sequence"/>
</dbReference>
<dbReference type="InterPro" id="IPR008775">
    <property type="entry name" value="Phytyl_CoA_dOase-like"/>
</dbReference>
<comment type="caution">
    <text evidence="1">The sequence shown here is derived from an EMBL/GenBank/DDBJ whole genome shotgun (WGS) entry which is preliminary data.</text>
</comment>
<dbReference type="EMBL" id="MLQL01000027">
    <property type="protein sequence ID" value="OQE16567.1"/>
    <property type="molecule type" value="Genomic_DNA"/>
</dbReference>
<accession>A0A1V6SRA0</accession>
<evidence type="ECO:0000313" key="2">
    <source>
        <dbReference type="Proteomes" id="UP000191342"/>
    </source>
</evidence>
<dbReference type="OrthoDB" id="407832at2759"/>
<name>A0A1V6SRA0_9EURO</name>
<keyword evidence="2" id="KW-1185">Reference proteome</keyword>
<gene>
    <name evidence="1" type="ORF">PENFLA_c027G08429</name>
</gene>
<dbReference type="AlphaFoldDB" id="A0A1V6SRA0"/>
<dbReference type="PANTHER" id="PTHR37563:SF2">
    <property type="entry name" value="PHYTANOYL-COA DIOXYGENASE FAMILY PROTEIN (AFU_ORTHOLOGUE AFUA_2G03330)"/>
    <property type="match status" value="1"/>
</dbReference>